<protein>
    <recommendedName>
        <fullName evidence="13">ATP synthase subunit b</fullName>
    </recommendedName>
    <alternativeName>
        <fullName evidence="13">ATP synthase F(0) sector subunit b</fullName>
    </alternativeName>
    <alternativeName>
        <fullName evidence="13">ATPase subunit I</fullName>
    </alternativeName>
    <alternativeName>
        <fullName evidence="13">F-type ATPase subunit b</fullName>
        <shortName evidence="13">F-ATPase subunit b</shortName>
    </alternativeName>
</protein>
<dbReference type="Pfam" id="PF00430">
    <property type="entry name" value="ATP-synt_B"/>
    <property type="match status" value="1"/>
</dbReference>
<evidence type="ECO:0000256" key="1">
    <source>
        <dbReference type="ARBA" id="ARBA00005513"/>
    </source>
</evidence>
<dbReference type="PANTHER" id="PTHR33445">
    <property type="entry name" value="ATP SYNTHASE SUBUNIT B', CHLOROPLASTIC"/>
    <property type="match status" value="1"/>
</dbReference>
<evidence type="ECO:0000256" key="4">
    <source>
        <dbReference type="ARBA" id="ARBA00022692"/>
    </source>
</evidence>
<organism evidence="15 16">
    <name type="scientific">Novosphingobium barchaimii LL02</name>
    <dbReference type="NCBI Taxonomy" id="1114963"/>
    <lineage>
        <taxon>Bacteria</taxon>
        <taxon>Pseudomonadati</taxon>
        <taxon>Pseudomonadota</taxon>
        <taxon>Alphaproteobacteria</taxon>
        <taxon>Sphingomonadales</taxon>
        <taxon>Sphingomonadaceae</taxon>
        <taxon>Novosphingobium</taxon>
    </lineage>
</organism>
<sequence length="164" mass="17325">MPQIAQLGEFYSSQIFWLLIFFGITFFVVGRGMVPKVMDTVASRDKQIADDLKAAEAARAQADAEEAAWRARENANRAQAQGLIADARGKAAAATAQRLAVAQAGIDATIAGAETRIAEARRSAADEIETVAADATREIVSRVAGLSLDDAAVRGAVKENLVHG</sequence>
<dbReference type="InterPro" id="IPR002146">
    <property type="entry name" value="ATP_synth_b/b'su_bac/chlpt"/>
</dbReference>
<comment type="caution">
    <text evidence="15">The sequence shown here is derived from an EMBL/GenBank/DDBJ whole genome shotgun (WGS) entry which is preliminary data.</text>
</comment>
<comment type="function">
    <text evidence="10 13">F(1)F(0) ATP synthase produces ATP from ADP in the presence of a proton or sodium gradient. F-type ATPases consist of two structural domains, F(1) containing the extramembraneous catalytic core and F(0) containing the membrane proton channel, linked together by a central stalk and a peripheral stalk. During catalysis, ATP synthesis in the catalytic domain of F(1) is coupled via a rotary mechanism of the central stalk subunits to proton translocation.</text>
</comment>
<evidence type="ECO:0000256" key="14">
    <source>
        <dbReference type="RuleBase" id="RU003848"/>
    </source>
</evidence>
<evidence type="ECO:0000256" key="2">
    <source>
        <dbReference type="ARBA" id="ARBA00022448"/>
    </source>
</evidence>
<evidence type="ECO:0000313" key="15">
    <source>
        <dbReference type="EMBL" id="KMS59927.1"/>
    </source>
</evidence>
<feature type="transmembrane region" description="Helical" evidence="13">
    <location>
        <begin position="15"/>
        <end position="34"/>
    </location>
</feature>
<keyword evidence="16" id="KW-1185">Reference proteome</keyword>
<evidence type="ECO:0000256" key="7">
    <source>
        <dbReference type="ARBA" id="ARBA00023065"/>
    </source>
</evidence>
<dbReference type="PANTHER" id="PTHR33445:SF1">
    <property type="entry name" value="ATP SYNTHASE SUBUNIT B"/>
    <property type="match status" value="1"/>
</dbReference>
<keyword evidence="9 13" id="KW-0066">ATP synthesis</keyword>
<evidence type="ECO:0000256" key="6">
    <source>
        <dbReference type="ARBA" id="ARBA00022989"/>
    </source>
</evidence>
<dbReference type="OrthoDB" id="9805716at2"/>
<dbReference type="EMBL" id="JACU01000002">
    <property type="protein sequence ID" value="KMS59927.1"/>
    <property type="molecule type" value="Genomic_DNA"/>
</dbReference>
<dbReference type="GO" id="GO:0012505">
    <property type="term" value="C:endomembrane system"/>
    <property type="evidence" value="ECO:0007669"/>
    <property type="project" value="UniProtKB-SubCell"/>
</dbReference>
<comment type="function">
    <text evidence="11">Component of the F(0) channel, it forms part of the peripheral stalk, linking F(1) to F(0). The b'-subunit is a diverged and duplicated form of b found in plants and photosynthetic bacteria.</text>
</comment>
<evidence type="ECO:0000313" key="16">
    <source>
        <dbReference type="Proteomes" id="UP000052268"/>
    </source>
</evidence>
<reference evidence="15 16" key="1">
    <citation type="journal article" date="2015" name="G3 (Bethesda)">
        <title>Insights into Ongoing Evolution of the Hexachlorocyclohexane Catabolic Pathway from Comparative Genomics of Ten Sphingomonadaceae Strains.</title>
        <authorList>
            <person name="Pearce S.L."/>
            <person name="Oakeshott J.G."/>
            <person name="Pandey G."/>
        </authorList>
    </citation>
    <scope>NUCLEOTIDE SEQUENCE [LARGE SCALE GENOMIC DNA]</scope>
    <source>
        <strain evidence="15 16">LL02</strain>
    </source>
</reference>
<dbReference type="InterPro" id="IPR050059">
    <property type="entry name" value="ATP_synthase_B_chain"/>
</dbReference>
<keyword evidence="6 13" id="KW-1133">Transmembrane helix</keyword>
<keyword evidence="7 13" id="KW-0406">Ion transport</keyword>
<evidence type="ECO:0000256" key="9">
    <source>
        <dbReference type="ARBA" id="ARBA00023310"/>
    </source>
</evidence>
<dbReference type="GO" id="GO:0005886">
    <property type="term" value="C:plasma membrane"/>
    <property type="evidence" value="ECO:0007669"/>
    <property type="project" value="UniProtKB-SubCell"/>
</dbReference>
<dbReference type="AlphaFoldDB" id="A0A0J7Y8I3"/>
<proteinExistence type="inferred from homology"/>
<keyword evidence="2 13" id="KW-0813">Transport</keyword>
<evidence type="ECO:0000256" key="8">
    <source>
        <dbReference type="ARBA" id="ARBA00023136"/>
    </source>
</evidence>
<dbReference type="GO" id="GO:0046961">
    <property type="term" value="F:proton-transporting ATPase activity, rotational mechanism"/>
    <property type="evidence" value="ECO:0007669"/>
    <property type="project" value="TreeGrafter"/>
</dbReference>
<dbReference type="HAMAP" id="MF_01398">
    <property type="entry name" value="ATP_synth_b_bprime"/>
    <property type="match status" value="1"/>
</dbReference>
<evidence type="ECO:0000256" key="3">
    <source>
        <dbReference type="ARBA" id="ARBA00022547"/>
    </source>
</evidence>
<name>A0A0J7Y8I3_9SPHN</name>
<gene>
    <name evidence="13" type="primary">atpF</name>
    <name evidence="15" type="ORF">V474_12215</name>
</gene>
<evidence type="ECO:0000256" key="12">
    <source>
        <dbReference type="ARBA" id="ARBA00037847"/>
    </source>
</evidence>
<keyword evidence="4 13" id="KW-0812">Transmembrane</keyword>
<evidence type="ECO:0000256" key="11">
    <source>
        <dbReference type="ARBA" id="ARBA00025614"/>
    </source>
</evidence>
<keyword evidence="3 13" id="KW-0138">CF(0)</keyword>
<dbReference type="PATRIC" id="fig|1114963.3.peg.1347"/>
<dbReference type="RefSeq" id="WP_059150632.1">
    <property type="nucleotide sequence ID" value="NZ_KQ130452.1"/>
</dbReference>
<keyword evidence="13" id="KW-1003">Cell membrane</keyword>
<evidence type="ECO:0000256" key="10">
    <source>
        <dbReference type="ARBA" id="ARBA00025198"/>
    </source>
</evidence>
<evidence type="ECO:0000256" key="13">
    <source>
        <dbReference type="HAMAP-Rule" id="MF_01398"/>
    </source>
</evidence>
<comment type="similarity">
    <text evidence="1 13 14">Belongs to the ATPase B chain family.</text>
</comment>
<comment type="subcellular location">
    <subcellularLocation>
        <location evidence="13">Cell membrane</location>
        <topology evidence="13">Single-pass membrane protein</topology>
    </subcellularLocation>
    <subcellularLocation>
        <location evidence="12">Endomembrane system</location>
        <topology evidence="12">Single-pass membrane protein</topology>
    </subcellularLocation>
</comment>
<evidence type="ECO:0000256" key="5">
    <source>
        <dbReference type="ARBA" id="ARBA00022781"/>
    </source>
</evidence>
<dbReference type="GO" id="GO:0045259">
    <property type="term" value="C:proton-transporting ATP synthase complex"/>
    <property type="evidence" value="ECO:0007669"/>
    <property type="project" value="UniProtKB-KW"/>
</dbReference>
<accession>A0A0J7Y8I3</accession>
<dbReference type="GO" id="GO:0046933">
    <property type="term" value="F:proton-transporting ATP synthase activity, rotational mechanism"/>
    <property type="evidence" value="ECO:0007669"/>
    <property type="project" value="UniProtKB-UniRule"/>
</dbReference>
<dbReference type="Proteomes" id="UP000052268">
    <property type="component" value="Unassembled WGS sequence"/>
</dbReference>
<keyword evidence="5 13" id="KW-0375">Hydrogen ion transport</keyword>
<keyword evidence="8 13" id="KW-0472">Membrane</keyword>
<comment type="subunit">
    <text evidence="13">F-type ATPases have 2 components, F(1) - the catalytic core - and F(0) - the membrane proton channel. F(1) has five subunits: alpha(3), beta(3), gamma(1), delta(1), epsilon(1). F(0) has three main subunits: a(1), b(2) and c(10-14). The alpha and beta chains form an alternating ring which encloses part of the gamma chain. F(1) is attached to F(0) by a central stalk formed by the gamma and epsilon chains, while a peripheral stalk is formed by the delta and b chains.</text>
</comment>